<dbReference type="Proteomes" id="UP000239549">
    <property type="component" value="Unassembled WGS sequence"/>
</dbReference>
<protein>
    <recommendedName>
        <fullName evidence="4">Lipoprotein</fullName>
    </recommendedName>
</protein>
<reference evidence="3" key="1">
    <citation type="submission" date="2018-02" db="EMBL/GenBank/DDBJ databases">
        <title>Genome sequence of Desulfocucumis palustris strain NAW-5.</title>
        <authorList>
            <person name="Watanabe M."/>
            <person name="Kojima H."/>
            <person name="Fukui M."/>
        </authorList>
    </citation>
    <scope>NUCLEOTIDE SEQUENCE [LARGE SCALE GENOMIC DNA]</scope>
    <source>
        <strain evidence="3">NAW-5</strain>
    </source>
</reference>
<evidence type="ECO:0000256" key="1">
    <source>
        <dbReference type="SAM" id="MobiDB-lite"/>
    </source>
</evidence>
<name>A0A2L2XB95_9FIRM</name>
<evidence type="ECO:0000313" key="2">
    <source>
        <dbReference type="EMBL" id="GBF33567.1"/>
    </source>
</evidence>
<evidence type="ECO:0008006" key="4">
    <source>
        <dbReference type="Google" id="ProtNLM"/>
    </source>
</evidence>
<accession>A0A2L2XB95</accession>
<sequence>MLGASLIFGGCSAAKKPATPAPGAPTTPRATTPATDAAGQVADRVTAEAKKVKDVRGATAVVSGKNIYLGLNLQSNIEREKRADVEKTVLDRVKNIEPNYTVSISSDADTVTRIKKVAEGIAQGKPISSFDRELKEIGNRIQPKTK</sequence>
<gene>
    <name evidence="2" type="ORF">DCCM_2670</name>
</gene>
<evidence type="ECO:0000313" key="3">
    <source>
        <dbReference type="Proteomes" id="UP000239549"/>
    </source>
</evidence>
<dbReference type="Pfam" id="PF09580">
    <property type="entry name" value="Spore_YhcN_YlaJ"/>
    <property type="match status" value="1"/>
</dbReference>
<feature type="compositionally biased region" description="Low complexity" evidence="1">
    <location>
        <begin position="26"/>
        <end position="38"/>
    </location>
</feature>
<dbReference type="InterPro" id="IPR019076">
    <property type="entry name" value="Spore_lipoprot_YhcN/YlaJ-like"/>
</dbReference>
<feature type="region of interest" description="Disordered" evidence="1">
    <location>
        <begin position="13"/>
        <end position="39"/>
    </location>
</feature>
<keyword evidence="3" id="KW-1185">Reference proteome</keyword>
<organism evidence="2 3">
    <name type="scientific">Desulfocucumis palustris</name>
    <dbReference type="NCBI Taxonomy" id="1898651"/>
    <lineage>
        <taxon>Bacteria</taxon>
        <taxon>Bacillati</taxon>
        <taxon>Bacillota</taxon>
        <taxon>Clostridia</taxon>
        <taxon>Eubacteriales</taxon>
        <taxon>Desulfocucumaceae</taxon>
        <taxon>Desulfocucumis</taxon>
    </lineage>
</organism>
<dbReference type="EMBL" id="BFAV01000104">
    <property type="protein sequence ID" value="GBF33567.1"/>
    <property type="molecule type" value="Genomic_DNA"/>
</dbReference>
<dbReference type="AlphaFoldDB" id="A0A2L2XB95"/>
<comment type="caution">
    <text evidence="2">The sequence shown here is derived from an EMBL/GenBank/DDBJ whole genome shotgun (WGS) entry which is preliminary data.</text>
</comment>
<proteinExistence type="predicted"/>